<organism evidence="2 3">
    <name type="scientific">Allacma fusca</name>
    <dbReference type="NCBI Taxonomy" id="39272"/>
    <lineage>
        <taxon>Eukaryota</taxon>
        <taxon>Metazoa</taxon>
        <taxon>Ecdysozoa</taxon>
        <taxon>Arthropoda</taxon>
        <taxon>Hexapoda</taxon>
        <taxon>Collembola</taxon>
        <taxon>Symphypleona</taxon>
        <taxon>Sminthuridae</taxon>
        <taxon>Allacma</taxon>
    </lineage>
</organism>
<gene>
    <name evidence="2" type="ORF">AFUS01_LOCUS26604</name>
</gene>
<accession>A0A8J2L5R2</accession>
<comment type="caution">
    <text evidence="2">The sequence shown here is derived from an EMBL/GenBank/DDBJ whole genome shotgun (WGS) entry which is preliminary data.</text>
</comment>
<evidence type="ECO:0000313" key="2">
    <source>
        <dbReference type="EMBL" id="CAG7815959.1"/>
    </source>
</evidence>
<feature type="region of interest" description="Disordered" evidence="1">
    <location>
        <begin position="31"/>
        <end position="80"/>
    </location>
</feature>
<keyword evidence="3" id="KW-1185">Reference proteome</keyword>
<evidence type="ECO:0000313" key="3">
    <source>
        <dbReference type="Proteomes" id="UP000708208"/>
    </source>
</evidence>
<dbReference type="Proteomes" id="UP000708208">
    <property type="component" value="Unassembled WGS sequence"/>
</dbReference>
<sequence length="80" mass="8630">MSEDSEEEMGITVLGDEEIRVVQFLFPSHFLDTGSDGASSTEENDYWAGDEGKVPPTGEDPVTPELVGNASLPRYPPISS</sequence>
<proteinExistence type="predicted"/>
<dbReference type="AlphaFoldDB" id="A0A8J2L5R2"/>
<reference evidence="2" key="1">
    <citation type="submission" date="2021-06" db="EMBL/GenBank/DDBJ databases">
        <authorList>
            <person name="Hodson N. C."/>
            <person name="Mongue J. A."/>
            <person name="Jaron S. K."/>
        </authorList>
    </citation>
    <scope>NUCLEOTIDE SEQUENCE</scope>
</reference>
<evidence type="ECO:0000256" key="1">
    <source>
        <dbReference type="SAM" id="MobiDB-lite"/>
    </source>
</evidence>
<name>A0A8J2L5R2_9HEXA</name>
<protein>
    <submittedName>
        <fullName evidence="2">Uncharacterized protein</fullName>
    </submittedName>
</protein>
<dbReference type="EMBL" id="CAJVCH010357548">
    <property type="protein sequence ID" value="CAG7815959.1"/>
    <property type="molecule type" value="Genomic_DNA"/>
</dbReference>